<dbReference type="GO" id="GO:0004640">
    <property type="term" value="F:phosphoribosylanthranilate isomerase activity"/>
    <property type="evidence" value="ECO:0007669"/>
    <property type="project" value="UniProtKB-UniRule"/>
</dbReference>
<comment type="pathway">
    <text evidence="3 16">Amino-acid biosynthesis; L-tryptophan biosynthesis; L-tryptophan from chorismate: step 3/5.</text>
</comment>
<evidence type="ECO:0000256" key="13">
    <source>
        <dbReference type="ARBA" id="ARBA00023268"/>
    </source>
</evidence>
<evidence type="ECO:0000256" key="3">
    <source>
        <dbReference type="ARBA" id="ARBA00004664"/>
    </source>
</evidence>
<evidence type="ECO:0000256" key="11">
    <source>
        <dbReference type="ARBA" id="ARBA00023235"/>
    </source>
</evidence>
<dbReference type="PANTHER" id="PTHR22854:SF2">
    <property type="entry name" value="INDOLE-3-GLYCEROL-PHOSPHATE SYNTHASE"/>
    <property type="match status" value="1"/>
</dbReference>
<dbReference type="Proteomes" id="UP000092876">
    <property type="component" value="Unassembled WGS sequence"/>
</dbReference>
<evidence type="ECO:0000259" key="18">
    <source>
        <dbReference type="Pfam" id="PF00697"/>
    </source>
</evidence>
<evidence type="ECO:0000256" key="15">
    <source>
        <dbReference type="HAMAP-Rule" id="MF_00134"/>
    </source>
</evidence>
<dbReference type="FunFam" id="3.20.20.70:FF:000024">
    <property type="entry name" value="Indole-3-glycerol phosphate synthase"/>
    <property type="match status" value="1"/>
</dbReference>
<dbReference type="GeneID" id="94233354"/>
<dbReference type="InterPro" id="IPR001240">
    <property type="entry name" value="PRAI_dom"/>
</dbReference>
<keyword evidence="13" id="KW-0511">Multifunctional enzyme</keyword>
<protein>
    <recommendedName>
        <fullName evidence="15 16">Multifunctional fusion protein</fullName>
    </recommendedName>
    <domain>
        <recommendedName>
            <fullName evidence="15">Indole-3-glycerol phosphate synthase</fullName>
            <shortName evidence="15">IGPS</shortName>
            <ecNumber evidence="15">4.1.1.48</ecNumber>
        </recommendedName>
    </domain>
    <domain>
        <recommendedName>
            <fullName evidence="16">N-(5'-phosphoribosyl)anthranilate isomerase</fullName>
            <shortName evidence="16">PRAI</shortName>
            <ecNumber evidence="16">5.3.1.24</ecNumber>
        </recommendedName>
    </domain>
</protein>
<dbReference type="EC" id="4.1.1.48" evidence="15"/>
<comment type="catalytic activity">
    <reaction evidence="2 15">
        <text>1-(2-carboxyphenylamino)-1-deoxy-D-ribulose 5-phosphate + H(+) = (1S,2R)-1-C-(indol-3-yl)glycerol 3-phosphate + CO2 + H2O</text>
        <dbReference type="Rhea" id="RHEA:23476"/>
        <dbReference type="ChEBI" id="CHEBI:15377"/>
        <dbReference type="ChEBI" id="CHEBI:15378"/>
        <dbReference type="ChEBI" id="CHEBI:16526"/>
        <dbReference type="ChEBI" id="CHEBI:58613"/>
        <dbReference type="ChEBI" id="CHEBI:58866"/>
        <dbReference type="EC" id="4.1.1.48"/>
    </reaction>
</comment>
<dbReference type="HAMAP" id="MF_00134_B">
    <property type="entry name" value="IGPS_B"/>
    <property type="match status" value="1"/>
</dbReference>
<dbReference type="InterPro" id="IPR011060">
    <property type="entry name" value="RibuloseP-bd_barrel"/>
</dbReference>
<dbReference type="InterPro" id="IPR013798">
    <property type="entry name" value="Indole-3-glycerol_P_synth_dom"/>
</dbReference>
<evidence type="ECO:0000256" key="2">
    <source>
        <dbReference type="ARBA" id="ARBA00001633"/>
    </source>
</evidence>
<evidence type="ECO:0000256" key="4">
    <source>
        <dbReference type="ARBA" id="ARBA00004696"/>
    </source>
</evidence>
<keyword evidence="10 15" id="KW-0057">Aromatic amino acid biosynthesis</keyword>
<dbReference type="HAMAP" id="MF_00135">
    <property type="entry name" value="PRAI"/>
    <property type="match status" value="1"/>
</dbReference>
<keyword evidence="8 15" id="KW-0210">Decarboxylase</keyword>
<feature type="domain" description="N-(5'phosphoribosyl) anthranilate isomerase (PRAI)" evidence="18">
    <location>
        <begin position="278"/>
        <end position="480"/>
    </location>
</feature>
<comment type="similarity">
    <text evidence="6">In the C-terminal section; belongs to the TrpF family.</text>
</comment>
<dbReference type="EMBL" id="FLQP01000099">
    <property type="protein sequence ID" value="SBS68958.1"/>
    <property type="molecule type" value="Genomic_DNA"/>
</dbReference>
<evidence type="ECO:0000259" key="17">
    <source>
        <dbReference type="Pfam" id="PF00218"/>
    </source>
</evidence>
<evidence type="ECO:0000256" key="14">
    <source>
        <dbReference type="ARBA" id="ARBA00025592"/>
    </source>
</evidence>
<dbReference type="PROSITE" id="PS00614">
    <property type="entry name" value="IGPS"/>
    <property type="match status" value="1"/>
</dbReference>
<evidence type="ECO:0000256" key="7">
    <source>
        <dbReference type="ARBA" id="ARBA00022605"/>
    </source>
</evidence>
<evidence type="ECO:0000256" key="5">
    <source>
        <dbReference type="ARBA" id="ARBA00007902"/>
    </source>
</evidence>
<name>A0A1C3J5X6_9VIBR</name>
<accession>A0A1C3J5X6</accession>
<dbReference type="EC" id="5.3.1.24" evidence="16"/>
<dbReference type="InterPro" id="IPR045186">
    <property type="entry name" value="Indole-3-glycerol_P_synth"/>
</dbReference>
<dbReference type="Gene3D" id="3.20.20.70">
    <property type="entry name" value="Aldolase class I"/>
    <property type="match status" value="2"/>
</dbReference>
<proteinExistence type="inferred from homology"/>
<keyword evidence="12 15" id="KW-0456">Lyase</keyword>
<dbReference type="SUPFAM" id="SSF51366">
    <property type="entry name" value="Ribulose-phoshate binding barrel"/>
    <property type="match status" value="2"/>
</dbReference>
<dbReference type="PANTHER" id="PTHR22854">
    <property type="entry name" value="TRYPTOPHAN BIOSYNTHESIS PROTEIN"/>
    <property type="match status" value="1"/>
</dbReference>
<comment type="similarity">
    <text evidence="16">Belongs to the TrpF family.</text>
</comment>
<comment type="pathway">
    <text evidence="4 15">Amino-acid biosynthesis; L-tryptophan biosynthesis; L-tryptophan from chorismate: step 4/5.</text>
</comment>
<dbReference type="RefSeq" id="WP_065680473.1">
    <property type="nucleotide sequence ID" value="NZ_AP025460.1"/>
</dbReference>
<evidence type="ECO:0000256" key="8">
    <source>
        <dbReference type="ARBA" id="ARBA00022793"/>
    </source>
</evidence>
<sequence length="487" mass="53198">MTQTTDKLSTHVSVKEAEMAEVLAKIVRDKYQWVEARKQTQPLDEFKAALTATDRSFYDALSGEQTVFITECKKASPSKGLIRDEFDLDYIASVYNNHANAISVLTDEKYFQGDFEFLPKVRSIAKQPILCKDFMVDTYQVYLARHYSADAILLMLSVLDDEEYQALAEVAHSLNMGVLTEVSNEEELHRAVALKAKVIGINNRNLRDLSTDLNRTKELAPLVRELAPNAVVISESGIYTHQQVRDLSTFADGFLIGSSLMAEKNLELAVRKVTLGENKVCGLTHSDDAAKAYQAGAVFGGLIFVEASKRHVDIEAARLTMSGAPLNYVGVFQNHSVVDVEKTVSELGLFAVQLHGDESQAFVDELKQSLPESVEIWKAYGVACSAENGAENGAKSALPELLKSNVTRHLLDTKVGSQTGGTGQAFDWSLINNQSAIMLAGGLNPDNANQAAKLGCLGLDLNSGVESAPGKKDADKLQRAFAAIRNY</sequence>
<dbReference type="AlphaFoldDB" id="A0A1C3J5X6"/>
<comment type="similarity">
    <text evidence="5">In the N-terminal section; belongs to the TrpC family.</text>
</comment>
<evidence type="ECO:0000256" key="12">
    <source>
        <dbReference type="ARBA" id="ARBA00023239"/>
    </source>
</evidence>
<evidence type="ECO:0000256" key="6">
    <source>
        <dbReference type="ARBA" id="ARBA00009847"/>
    </source>
</evidence>
<feature type="domain" description="Indole-3-glycerol phosphate synthase" evidence="17">
    <location>
        <begin position="23"/>
        <end position="272"/>
    </location>
</feature>
<evidence type="ECO:0000256" key="1">
    <source>
        <dbReference type="ARBA" id="ARBA00001164"/>
    </source>
</evidence>
<keyword evidence="11 16" id="KW-0413">Isomerase</keyword>
<evidence type="ECO:0000313" key="19">
    <source>
        <dbReference type="EMBL" id="SBS68958.1"/>
    </source>
</evidence>
<gene>
    <name evidence="15 19" type="primary">trpC</name>
    <name evidence="16" type="synonym">trpF</name>
    <name evidence="19" type="ORF">VAT7223_04477</name>
</gene>
<dbReference type="CDD" id="cd00405">
    <property type="entry name" value="PRAI"/>
    <property type="match status" value="1"/>
</dbReference>
<keyword evidence="9 15" id="KW-0822">Tryptophan biosynthesis</keyword>
<evidence type="ECO:0000313" key="20">
    <source>
        <dbReference type="Proteomes" id="UP000092876"/>
    </source>
</evidence>
<dbReference type="NCBIfam" id="NF006945">
    <property type="entry name" value="PRK09427.1"/>
    <property type="match status" value="1"/>
</dbReference>
<comment type="similarity">
    <text evidence="15">Belongs to the TrpC family.</text>
</comment>
<dbReference type="UniPathway" id="UPA00035">
    <property type="reaction ID" value="UER00042"/>
</dbReference>
<dbReference type="InterPro" id="IPR013785">
    <property type="entry name" value="Aldolase_TIM"/>
</dbReference>
<dbReference type="Pfam" id="PF00218">
    <property type="entry name" value="IGPS"/>
    <property type="match status" value="1"/>
</dbReference>
<comment type="catalytic activity">
    <reaction evidence="1 16">
        <text>N-(5-phospho-beta-D-ribosyl)anthranilate = 1-(2-carboxyphenylamino)-1-deoxy-D-ribulose 5-phosphate</text>
        <dbReference type="Rhea" id="RHEA:21540"/>
        <dbReference type="ChEBI" id="CHEBI:18277"/>
        <dbReference type="ChEBI" id="CHEBI:58613"/>
        <dbReference type="EC" id="5.3.1.24"/>
    </reaction>
</comment>
<comment type="function">
    <text evidence="14">Bifunctional enzyme that catalyzes two sequential steps of tryptophan biosynthetic pathway. The first reaction is catalyzed by the isomerase, coded by the TrpF domain; the second reaction is catalyzed by the synthase, coded by the TrpC domain.</text>
</comment>
<evidence type="ECO:0000256" key="10">
    <source>
        <dbReference type="ARBA" id="ARBA00023141"/>
    </source>
</evidence>
<evidence type="ECO:0000256" key="9">
    <source>
        <dbReference type="ARBA" id="ARBA00022822"/>
    </source>
</evidence>
<dbReference type="Pfam" id="PF00697">
    <property type="entry name" value="PRAI"/>
    <property type="match status" value="1"/>
</dbReference>
<dbReference type="CDD" id="cd00331">
    <property type="entry name" value="IGPS"/>
    <property type="match status" value="1"/>
</dbReference>
<keyword evidence="7 15" id="KW-0028">Amino-acid biosynthesis</keyword>
<dbReference type="InterPro" id="IPR001468">
    <property type="entry name" value="Indole-3-GlycerolPSynthase_CS"/>
</dbReference>
<dbReference type="GO" id="GO:0004425">
    <property type="term" value="F:indole-3-glycerol-phosphate synthase activity"/>
    <property type="evidence" value="ECO:0007669"/>
    <property type="project" value="UniProtKB-UniRule"/>
</dbReference>
<organism evidence="19 20">
    <name type="scientific">Vibrio atlanticus</name>
    <dbReference type="NCBI Taxonomy" id="693153"/>
    <lineage>
        <taxon>Bacteria</taxon>
        <taxon>Pseudomonadati</taxon>
        <taxon>Pseudomonadota</taxon>
        <taxon>Gammaproteobacteria</taxon>
        <taxon>Vibrionales</taxon>
        <taxon>Vibrionaceae</taxon>
        <taxon>Vibrio</taxon>
    </lineage>
</organism>
<evidence type="ECO:0000256" key="16">
    <source>
        <dbReference type="HAMAP-Rule" id="MF_00135"/>
    </source>
</evidence>
<reference evidence="20" key="1">
    <citation type="submission" date="2016-06" db="EMBL/GenBank/DDBJ databases">
        <authorList>
            <person name="Rodrigo-Torres Lidia"/>
            <person name="Arahal R.David."/>
        </authorList>
    </citation>
    <scope>NUCLEOTIDE SEQUENCE [LARGE SCALE GENOMIC DNA]</scope>
    <source>
        <strain evidence="20">CECT 7223</strain>
    </source>
</reference>
<dbReference type="GO" id="GO:0000162">
    <property type="term" value="P:L-tryptophan biosynthetic process"/>
    <property type="evidence" value="ECO:0007669"/>
    <property type="project" value="UniProtKB-UniRule"/>
</dbReference>